<dbReference type="AlphaFoldDB" id="A0A381YY65"/>
<protein>
    <recommendedName>
        <fullName evidence="2">UTP--glucose-1-phosphate uridylyltransferase</fullName>
        <ecNumber evidence="2">2.7.7.9</ecNumber>
    </recommendedName>
</protein>
<gene>
    <name evidence="7" type="ORF">METZ01_LOCUS134377</name>
</gene>
<dbReference type="CDD" id="cd02541">
    <property type="entry name" value="UGPase_prokaryotic"/>
    <property type="match status" value="1"/>
</dbReference>
<keyword evidence="4" id="KW-0548">Nucleotidyltransferase</keyword>
<evidence type="ECO:0000256" key="1">
    <source>
        <dbReference type="ARBA" id="ARBA00006890"/>
    </source>
</evidence>
<dbReference type="InterPro" id="IPR029044">
    <property type="entry name" value="Nucleotide-diphossugar_trans"/>
</dbReference>
<name>A0A381YY65_9ZZZZ</name>
<dbReference type="GO" id="GO:0006011">
    <property type="term" value="P:UDP-alpha-D-glucose metabolic process"/>
    <property type="evidence" value="ECO:0007669"/>
    <property type="project" value="InterPro"/>
</dbReference>
<keyword evidence="3" id="KW-0808">Transferase</keyword>
<dbReference type="EMBL" id="UINC01019271">
    <property type="protein sequence ID" value="SVA81523.1"/>
    <property type="molecule type" value="Genomic_DNA"/>
</dbReference>
<accession>A0A381YY65</accession>
<reference evidence="7" key="1">
    <citation type="submission" date="2018-05" db="EMBL/GenBank/DDBJ databases">
        <authorList>
            <person name="Lanie J.A."/>
            <person name="Ng W.-L."/>
            <person name="Kazmierczak K.M."/>
            <person name="Andrzejewski T.M."/>
            <person name="Davidsen T.M."/>
            <person name="Wayne K.J."/>
            <person name="Tettelin H."/>
            <person name="Glass J.I."/>
            <person name="Rusch D."/>
            <person name="Podicherti R."/>
            <person name="Tsui H.-C.T."/>
            <person name="Winkler M.E."/>
        </authorList>
    </citation>
    <scope>NUCLEOTIDE SEQUENCE</scope>
</reference>
<comment type="catalytic activity">
    <reaction evidence="5">
        <text>alpha-D-glucose 1-phosphate + UTP + H(+) = UDP-alpha-D-glucose + diphosphate</text>
        <dbReference type="Rhea" id="RHEA:19889"/>
        <dbReference type="ChEBI" id="CHEBI:15378"/>
        <dbReference type="ChEBI" id="CHEBI:33019"/>
        <dbReference type="ChEBI" id="CHEBI:46398"/>
        <dbReference type="ChEBI" id="CHEBI:58601"/>
        <dbReference type="ChEBI" id="CHEBI:58885"/>
        <dbReference type="EC" id="2.7.7.9"/>
    </reaction>
</comment>
<proteinExistence type="inferred from homology"/>
<dbReference type="GO" id="GO:0003983">
    <property type="term" value="F:UTP:glucose-1-phosphate uridylyltransferase activity"/>
    <property type="evidence" value="ECO:0007669"/>
    <property type="project" value="UniProtKB-EC"/>
</dbReference>
<dbReference type="Pfam" id="PF00483">
    <property type="entry name" value="NTP_transferase"/>
    <property type="match status" value="1"/>
</dbReference>
<dbReference type="Gene3D" id="3.90.550.10">
    <property type="entry name" value="Spore Coat Polysaccharide Biosynthesis Protein SpsA, Chain A"/>
    <property type="match status" value="1"/>
</dbReference>
<dbReference type="InterPro" id="IPR005771">
    <property type="entry name" value="GalU_uridylyltTrfase_bac/arc"/>
</dbReference>
<sequence>MPAERLRVLPTIRKAVFPAAGLGTRFLPATKAQPKEMLTLVDKPIIQYSVEEAAAAGIDHVVLVTGQGTKLVEDHFKINAELEALLESRGKGDLLAEVRSVPCPTSISTVQQGEPLGLGHAVILAHELIGDEAFAVILSDDVIDATPPALRQLIDVYEKLDGPVVGVERVSADRISDYGIVDAEPVSNHAGVYRIHDMVEKPTREDSPSDLAIVGRYILTPDIFPILDTTPPDAQGEIQLTDALRQLLTGRPIYACEIDGVRHDTGSKLGFLRATAYFALKHPDLSDTFREYLRKVGVNRPAGN</sequence>
<evidence type="ECO:0000256" key="5">
    <source>
        <dbReference type="ARBA" id="ARBA00048128"/>
    </source>
</evidence>
<dbReference type="InterPro" id="IPR005835">
    <property type="entry name" value="NTP_transferase_dom"/>
</dbReference>
<organism evidence="7">
    <name type="scientific">marine metagenome</name>
    <dbReference type="NCBI Taxonomy" id="408172"/>
    <lineage>
        <taxon>unclassified sequences</taxon>
        <taxon>metagenomes</taxon>
        <taxon>ecological metagenomes</taxon>
    </lineage>
</organism>
<dbReference type="PANTHER" id="PTHR43197:SF1">
    <property type="entry name" value="UTP--GLUCOSE-1-PHOSPHATE URIDYLYLTRANSFERASE"/>
    <property type="match status" value="1"/>
</dbReference>
<evidence type="ECO:0000256" key="2">
    <source>
        <dbReference type="ARBA" id="ARBA00012415"/>
    </source>
</evidence>
<evidence type="ECO:0000313" key="7">
    <source>
        <dbReference type="EMBL" id="SVA81523.1"/>
    </source>
</evidence>
<dbReference type="EC" id="2.7.7.9" evidence="2"/>
<evidence type="ECO:0000256" key="4">
    <source>
        <dbReference type="ARBA" id="ARBA00022695"/>
    </source>
</evidence>
<comment type="similarity">
    <text evidence="1">Belongs to the UDPGP type 2 family.</text>
</comment>
<evidence type="ECO:0000256" key="3">
    <source>
        <dbReference type="ARBA" id="ARBA00022679"/>
    </source>
</evidence>
<dbReference type="PANTHER" id="PTHR43197">
    <property type="entry name" value="UTP--GLUCOSE-1-PHOSPHATE URIDYLYLTRANSFERASE"/>
    <property type="match status" value="1"/>
</dbReference>
<dbReference type="SUPFAM" id="SSF53448">
    <property type="entry name" value="Nucleotide-diphospho-sugar transferases"/>
    <property type="match status" value="1"/>
</dbReference>
<feature type="domain" description="Nucleotidyl transferase" evidence="6">
    <location>
        <begin position="17"/>
        <end position="275"/>
    </location>
</feature>
<evidence type="ECO:0000259" key="6">
    <source>
        <dbReference type="Pfam" id="PF00483"/>
    </source>
</evidence>
<dbReference type="NCBIfam" id="TIGR01099">
    <property type="entry name" value="galU"/>
    <property type="match status" value="1"/>
</dbReference>